<dbReference type="InterPro" id="IPR007837">
    <property type="entry name" value="DinB"/>
</dbReference>
<dbReference type="Pfam" id="PF05163">
    <property type="entry name" value="DinB"/>
    <property type="match status" value="1"/>
</dbReference>
<dbReference type="Gene3D" id="1.20.120.450">
    <property type="entry name" value="dinb family like domain"/>
    <property type="match status" value="1"/>
</dbReference>
<comment type="caution">
    <text evidence="4">The sequence shown here is derived from an EMBL/GenBank/DDBJ whole genome shotgun (WGS) entry which is preliminary data.</text>
</comment>
<dbReference type="PANTHER" id="PTHR37302">
    <property type="entry name" value="SLR1116 PROTEIN"/>
    <property type="match status" value="1"/>
</dbReference>
<comment type="similarity">
    <text evidence="1">Belongs to the DinB family.</text>
</comment>
<dbReference type="InterPro" id="IPR034660">
    <property type="entry name" value="DinB/YfiT-like"/>
</dbReference>
<dbReference type="EMBL" id="DRLF01000061">
    <property type="protein sequence ID" value="HEC05517.1"/>
    <property type="molecule type" value="Genomic_DNA"/>
</dbReference>
<dbReference type="PANTHER" id="PTHR37302:SF1">
    <property type="entry name" value="PROTEIN DINB"/>
    <property type="match status" value="1"/>
</dbReference>
<dbReference type="GO" id="GO:0046872">
    <property type="term" value="F:metal ion binding"/>
    <property type="evidence" value="ECO:0007669"/>
    <property type="project" value="UniProtKB-KW"/>
</dbReference>
<organism evidence="4">
    <name type="scientific">Thiolapillus brandeum</name>
    <dbReference type="NCBI Taxonomy" id="1076588"/>
    <lineage>
        <taxon>Bacteria</taxon>
        <taxon>Pseudomonadati</taxon>
        <taxon>Pseudomonadota</taxon>
        <taxon>Gammaproteobacteria</taxon>
        <taxon>Chromatiales</taxon>
        <taxon>Sedimenticolaceae</taxon>
        <taxon>Thiolapillus</taxon>
    </lineage>
</organism>
<reference evidence="4" key="1">
    <citation type="journal article" date="2020" name="mSystems">
        <title>Genome- and Community-Level Interaction Insights into Carbon Utilization and Element Cycling Functions of Hydrothermarchaeota in Hydrothermal Sediment.</title>
        <authorList>
            <person name="Zhou Z."/>
            <person name="Liu Y."/>
            <person name="Xu W."/>
            <person name="Pan J."/>
            <person name="Luo Z.H."/>
            <person name="Li M."/>
        </authorList>
    </citation>
    <scope>NUCLEOTIDE SEQUENCE [LARGE SCALE GENOMIC DNA]</scope>
    <source>
        <strain evidence="4">HyVt-458</strain>
    </source>
</reference>
<evidence type="ECO:0000256" key="2">
    <source>
        <dbReference type="ARBA" id="ARBA00022723"/>
    </source>
</evidence>
<sequence>MTRTVNQARKSQFVIQNHYNQWMNQKLYAVCKEVPDKTRKKDMGAFFHSIHGTLNHLLLGDRLWMGRFTDTAFLVESLDQELHSDFEALWKARTETDTVIDSWIDALSESDLDRIITFQAVVTQQTHRFRLADALTHFFHHQTHHRGQITTLLSQLGCYFGVTDMMWMPGIEIVNLPEK</sequence>
<dbReference type="Proteomes" id="UP000886339">
    <property type="component" value="Unassembled WGS sequence"/>
</dbReference>
<dbReference type="SUPFAM" id="SSF109854">
    <property type="entry name" value="DinB/YfiT-like putative metalloenzymes"/>
    <property type="match status" value="1"/>
</dbReference>
<dbReference type="AlphaFoldDB" id="A0A831RUU1"/>
<gene>
    <name evidence="4" type="ORF">ENJ12_01575</name>
</gene>
<evidence type="ECO:0000256" key="3">
    <source>
        <dbReference type="PIRSR" id="PIRSR607837-1"/>
    </source>
</evidence>
<evidence type="ECO:0000256" key="1">
    <source>
        <dbReference type="ARBA" id="ARBA00008635"/>
    </source>
</evidence>
<protein>
    <submittedName>
        <fullName evidence="4">DUF664 domain-containing protein</fullName>
    </submittedName>
</protein>
<keyword evidence="2 3" id="KW-0479">Metal-binding</keyword>
<feature type="binding site" evidence="3">
    <location>
        <position position="141"/>
    </location>
    <ligand>
        <name>a divalent metal cation</name>
        <dbReference type="ChEBI" id="CHEBI:60240"/>
    </ligand>
</feature>
<feature type="binding site" evidence="3">
    <location>
        <position position="145"/>
    </location>
    <ligand>
        <name>a divalent metal cation</name>
        <dbReference type="ChEBI" id="CHEBI:60240"/>
    </ligand>
</feature>
<accession>A0A831RUU1</accession>
<feature type="binding site" evidence="3">
    <location>
        <position position="56"/>
    </location>
    <ligand>
        <name>a divalent metal cation</name>
        <dbReference type="ChEBI" id="CHEBI:60240"/>
    </ligand>
</feature>
<evidence type="ECO:0000313" key="4">
    <source>
        <dbReference type="EMBL" id="HEC05517.1"/>
    </source>
</evidence>
<proteinExistence type="inferred from homology"/>
<name>A0A831RUU1_9GAMM</name>